<evidence type="ECO:0000313" key="12">
    <source>
        <dbReference type="EMBL" id="PWA93568.1"/>
    </source>
</evidence>
<gene>
    <name evidence="12" type="ORF">CTI12_AA020620</name>
</gene>
<dbReference type="CDD" id="cd00010">
    <property type="entry name" value="AAI_LTSS"/>
    <property type="match status" value="1"/>
</dbReference>
<keyword evidence="6" id="KW-1015">Disulfide bond</keyword>
<keyword evidence="5" id="KW-0732">Signal</keyword>
<dbReference type="GO" id="GO:0005886">
    <property type="term" value="C:plasma membrane"/>
    <property type="evidence" value="ECO:0007669"/>
    <property type="project" value="UniProtKB-SubCell"/>
</dbReference>
<dbReference type="OrthoDB" id="911994at2759"/>
<dbReference type="PANTHER" id="PTHR33044">
    <property type="entry name" value="BIFUNCTIONAL INHIBITOR/LIPID-TRANSFER PROTEIN/SEED STORAGE 2S ALBUMIN SUPERFAMILY PROTEIN-RELATED"/>
    <property type="match status" value="1"/>
</dbReference>
<dbReference type="SUPFAM" id="SSF47699">
    <property type="entry name" value="Bifunctional inhibitor/lipid-transfer protein/seed storage 2S albumin"/>
    <property type="match status" value="1"/>
</dbReference>
<evidence type="ECO:0000256" key="9">
    <source>
        <dbReference type="SAM" id="MobiDB-lite"/>
    </source>
</evidence>
<evidence type="ECO:0000256" key="1">
    <source>
        <dbReference type="ARBA" id="ARBA00004609"/>
    </source>
</evidence>
<dbReference type="STRING" id="35608.A0A2U1Q6E4"/>
<reference evidence="12 13" key="1">
    <citation type="journal article" date="2018" name="Mol. Plant">
        <title>The genome of Artemisia annua provides insight into the evolution of Asteraceae family and artemisinin biosynthesis.</title>
        <authorList>
            <person name="Shen Q."/>
            <person name="Zhang L."/>
            <person name="Liao Z."/>
            <person name="Wang S."/>
            <person name="Yan T."/>
            <person name="Shi P."/>
            <person name="Liu M."/>
            <person name="Fu X."/>
            <person name="Pan Q."/>
            <person name="Wang Y."/>
            <person name="Lv Z."/>
            <person name="Lu X."/>
            <person name="Zhang F."/>
            <person name="Jiang W."/>
            <person name="Ma Y."/>
            <person name="Chen M."/>
            <person name="Hao X."/>
            <person name="Li L."/>
            <person name="Tang Y."/>
            <person name="Lv G."/>
            <person name="Zhou Y."/>
            <person name="Sun X."/>
            <person name="Brodelius P.E."/>
            <person name="Rose J.K.C."/>
            <person name="Tang K."/>
        </authorList>
    </citation>
    <scope>NUCLEOTIDE SEQUENCE [LARGE SCALE GENOMIC DNA]</scope>
    <source>
        <strain evidence="13">cv. Huhao1</strain>
        <tissue evidence="12">Leaf</tissue>
    </source>
</reference>
<dbReference type="InterPro" id="IPR043325">
    <property type="entry name" value="LTSS"/>
</dbReference>
<dbReference type="EMBL" id="PKPP01000376">
    <property type="protein sequence ID" value="PWA93568.1"/>
    <property type="molecule type" value="Genomic_DNA"/>
</dbReference>
<evidence type="ECO:0000259" key="11">
    <source>
        <dbReference type="Pfam" id="PF14368"/>
    </source>
</evidence>
<dbReference type="GO" id="GO:0098552">
    <property type="term" value="C:side of membrane"/>
    <property type="evidence" value="ECO:0007669"/>
    <property type="project" value="UniProtKB-KW"/>
</dbReference>
<feature type="transmembrane region" description="Helical" evidence="10">
    <location>
        <begin position="7"/>
        <end position="28"/>
    </location>
</feature>
<keyword evidence="13" id="KW-1185">Reference proteome</keyword>
<evidence type="ECO:0000313" key="13">
    <source>
        <dbReference type="Proteomes" id="UP000245207"/>
    </source>
</evidence>
<feature type="compositionally biased region" description="Low complexity" evidence="9">
    <location>
        <begin position="125"/>
        <end position="152"/>
    </location>
</feature>
<keyword evidence="10" id="KW-0812">Transmembrane</keyword>
<feature type="domain" description="Bifunctional inhibitor/plant lipid transfer protein/seed storage helical" evidence="11">
    <location>
        <begin position="30"/>
        <end position="122"/>
    </location>
</feature>
<accession>A0A2U1Q6E4</accession>
<dbReference type="Proteomes" id="UP000245207">
    <property type="component" value="Unassembled WGS sequence"/>
</dbReference>
<keyword evidence="10" id="KW-0472">Membrane</keyword>
<dbReference type="Pfam" id="PF14368">
    <property type="entry name" value="LTP_2"/>
    <property type="match status" value="1"/>
</dbReference>
<feature type="region of interest" description="Disordered" evidence="9">
    <location>
        <begin position="118"/>
        <end position="155"/>
    </location>
</feature>
<keyword evidence="7" id="KW-0325">Glycoprotein</keyword>
<evidence type="ECO:0000256" key="6">
    <source>
        <dbReference type="ARBA" id="ARBA00023157"/>
    </source>
</evidence>
<evidence type="ECO:0000256" key="10">
    <source>
        <dbReference type="SAM" id="Phobius"/>
    </source>
</evidence>
<evidence type="ECO:0000256" key="5">
    <source>
        <dbReference type="ARBA" id="ARBA00022729"/>
    </source>
</evidence>
<keyword evidence="3" id="KW-1003">Cell membrane</keyword>
<organism evidence="12 13">
    <name type="scientific">Artemisia annua</name>
    <name type="common">Sweet wormwood</name>
    <dbReference type="NCBI Taxonomy" id="35608"/>
    <lineage>
        <taxon>Eukaryota</taxon>
        <taxon>Viridiplantae</taxon>
        <taxon>Streptophyta</taxon>
        <taxon>Embryophyta</taxon>
        <taxon>Tracheophyta</taxon>
        <taxon>Spermatophyta</taxon>
        <taxon>Magnoliopsida</taxon>
        <taxon>eudicotyledons</taxon>
        <taxon>Gunneridae</taxon>
        <taxon>Pentapetalae</taxon>
        <taxon>asterids</taxon>
        <taxon>campanulids</taxon>
        <taxon>Asterales</taxon>
        <taxon>Asteraceae</taxon>
        <taxon>Asteroideae</taxon>
        <taxon>Anthemideae</taxon>
        <taxon>Artemisiinae</taxon>
        <taxon>Artemisia</taxon>
    </lineage>
</organism>
<comment type="caution">
    <text evidence="12">The sequence shown here is derived from an EMBL/GenBank/DDBJ whole genome shotgun (WGS) entry which is preliminary data.</text>
</comment>
<evidence type="ECO:0000256" key="8">
    <source>
        <dbReference type="ARBA" id="ARBA00023288"/>
    </source>
</evidence>
<evidence type="ECO:0000256" key="7">
    <source>
        <dbReference type="ARBA" id="ARBA00023180"/>
    </source>
</evidence>
<dbReference type="AlphaFoldDB" id="A0A2U1Q6E4"/>
<keyword evidence="4" id="KW-0336">GPI-anchor</keyword>
<keyword evidence="8" id="KW-0449">Lipoprotein</keyword>
<dbReference type="InterPro" id="IPR016140">
    <property type="entry name" value="Bifunc_inhib/LTP/seed_store"/>
</dbReference>
<sequence length="176" mass="18334">MAQQINTIVMILMITMAIHYGGVMAQLADSLGCTTAKLEATMACGAYSVNPTLERQKNCAKGRQDQQSACNIDSPGFPRQMYNNLCQVLNDGGSSLGLNINQTQALALPTACNVQTPPTSQCNVGSPTKSPSDTTPSSTPSSGNPSDNGSSDAASTSYTTIPLAFSLLVLAYATVF</sequence>
<evidence type="ECO:0000256" key="3">
    <source>
        <dbReference type="ARBA" id="ARBA00022475"/>
    </source>
</evidence>
<comment type="similarity">
    <text evidence="2">Belongs to the plant LTP family.</text>
</comment>
<evidence type="ECO:0000256" key="2">
    <source>
        <dbReference type="ARBA" id="ARBA00009748"/>
    </source>
</evidence>
<dbReference type="InterPro" id="IPR036312">
    <property type="entry name" value="Bifun_inhib/LTP/seed_sf"/>
</dbReference>
<protein>
    <submittedName>
        <fullName evidence="12">Bifunctional inhibitor/plant lipid transfer protein/seed storage helical domain-containing protein</fullName>
    </submittedName>
</protein>
<comment type="subcellular location">
    <subcellularLocation>
        <location evidence="1">Cell membrane</location>
        <topology evidence="1">Lipid-anchor</topology>
        <topology evidence="1">GPI-anchor</topology>
    </subcellularLocation>
</comment>
<proteinExistence type="inferred from homology"/>
<evidence type="ECO:0000256" key="4">
    <source>
        <dbReference type="ARBA" id="ARBA00022622"/>
    </source>
</evidence>
<name>A0A2U1Q6E4_ARTAN</name>
<keyword evidence="10" id="KW-1133">Transmembrane helix</keyword>